<proteinExistence type="predicted"/>
<sequence length="671" mass="72680">MRTMKTDNPKKIVKQNSKDSVVLVSYKCLKAATAEAMSKSFEGRPSHSHKDGHNLHPGFLASETKSSGLQAWQKRHNSLPSTTVTTKPPSTSSDSTDRSHGSTWDSGNLASFSASTNSGTLGTQQAVTGCTYVDNVLPGVEKCRSGHSTVPSGLRTIEVKPSNKNSYEGEKVTVIFSSKSEGAKNMAFKDSIQGQDLSALTGPPTPSQETDSVFDKEVALESNLKLPGNEDPLTRPKNNQLHSGSKEVHIIVSGDTIKLPDLSITCASSRFSDSGVESEPSSFATHPNPELCLENVTEHDPVSNDKVFSPLLLKPESNLKATIESHCTESTSALSEIQSSLTSINSLPSDDDELSPDESSKISVVPEGQMKDSKTVLDLGAVELPKFDSAKSNILLQPQSVVFSDKENIPVHSSLSNIRDLFQFAISDEETPNEFKSIPLPPTGSITTFREPLIPETFHHASQIALDPEVIVVGEQSVVSGSVVMDEEVMLQKVDEKCSDEEPKLSNQDMSKAESKSPSAAIPSSTNSTDIVKQGLVENYFGSQSSTDISDISPAEDCKYASSAKETVKLQPVGPLLQEDEEDDDEEQDEEMIENGYYEETDGPLYKSDDPECEVIHDSAHDKYLRSERIGSEYLKDSLNMPGVCSTSCLSFSYTLKDSPHGTVFTARAHT</sequence>
<dbReference type="EMBL" id="CATNWA010001570">
    <property type="protein sequence ID" value="CAI9540594.1"/>
    <property type="molecule type" value="Genomic_DNA"/>
</dbReference>
<reference evidence="2" key="1">
    <citation type="submission" date="2023-05" db="EMBL/GenBank/DDBJ databases">
        <authorList>
            <person name="Stuckert A."/>
        </authorList>
    </citation>
    <scope>NUCLEOTIDE SEQUENCE</scope>
</reference>
<comment type="caution">
    <text evidence="2">The sequence shown here is derived from an EMBL/GenBank/DDBJ whole genome shotgun (WGS) entry which is preliminary data.</text>
</comment>
<evidence type="ECO:0000313" key="3">
    <source>
        <dbReference type="Proteomes" id="UP001162483"/>
    </source>
</evidence>
<evidence type="ECO:0000313" key="2">
    <source>
        <dbReference type="EMBL" id="CAI9540594.1"/>
    </source>
</evidence>
<feature type="compositionally biased region" description="Low complexity" evidence="1">
    <location>
        <begin position="78"/>
        <end position="94"/>
    </location>
</feature>
<accession>A0ABN9AX35</accession>
<feature type="region of interest" description="Disordered" evidence="1">
    <location>
        <begin position="36"/>
        <end position="107"/>
    </location>
</feature>
<evidence type="ECO:0000256" key="1">
    <source>
        <dbReference type="SAM" id="MobiDB-lite"/>
    </source>
</evidence>
<keyword evidence="3" id="KW-1185">Reference proteome</keyword>
<gene>
    <name evidence="2" type="ORF">SPARVUS_LOCUS1778754</name>
</gene>
<feature type="compositionally biased region" description="Basic and acidic residues" evidence="1">
    <location>
        <begin position="41"/>
        <end position="54"/>
    </location>
</feature>
<feature type="region of interest" description="Disordered" evidence="1">
    <location>
        <begin position="495"/>
        <end position="528"/>
    </location>
</feature>
<dbReference type="Proteomes" id="UP001162483">
    <property type="component" value="Unassembled WGS sequence"/>
</dbReference>
<protein>
    <submittedName>
        <fullName evidence="2">Uncharacterized protein</fullName>
    </submittedName>
</protein>
<feature type="compositionally biased region" description="Polar residues" evidence="1">
    <location>
        <begin position="505"/>
        <end position="528"/>
    </location>
</feature>
<feature type="compositionally biased region" description="Basic and acidic residues" evidence="1">
    <location>
        <begin position="495"/>
        <end position="504"/>
    </location>
</feature>
<name>A0ABN9AX35_9NEOB</name>
<organism evidence="2 3">
    <name type="scientific">Staurois parvus</name>
    <dbReference type="NCBI Taxonomy" id="386267"/>
    <lineage>
        <taxon>Eukaryota</taxon>
        <taxon>Metazoa</taxon>
        <taxon>Chordata</taxon>
        <taxon>Craniata</taxon>
        <taxon>Vertebrata</taxon>
        <taxon>Euteleostomi</taxon>
        <taxon>Amphibia</taxon>
        <taxon>Batrachia</taxon>
        <taxon>Anura</taxon>
        <taxon>Neobatrachia</taxon>
        <taxon>Ranoidea</taxon>
        <taxon>Ranidae</taxon>
        <taxon>Staurois</taxon>
    </lineage>
</organism>